<comment type="caution">
    <text evidence="1">The sequence shown here is derived from an EMBL/GenBank/DDBJ whole genome shotgun (WGS) entry which is preliminary data.</text>
</comment>
<dbReference type="Proteomes" id="UP000268636">
    <property type="component" value="Unassembled WGS sequence"/>
</dbReference>
<reference evidence="1 2" key="1">
    <citation type="submission" date="2018-08" db="EMBL/GenBank/DDBJ databases">
        <title>Recombination of ecologically and evolutionarily significant loci maintains genetic cohesion in the Pseudomonas syringae species complex.</title>
        <authorList>
            <person name="Dillon M."/>
            <person name="Thakur S."/>
            <person name="Almeida R.N.D."/>
            <person name="Weir B.S."/>
            <person name="Guttman D.S."/>
        </authorList>
    </citation>
    <scope>NUCLEOTIDE SEQUENCE [LARGE SCALE GENOMIC DNA]</scope>
    <source>
        <strain evidence="1 2">ICMP 13786</strain>
    </source>
</reference>
<evidence type="ECO:0000313" key="1">
    <source>
        <dbReference type="EMBL" id="RMT69918.1"/>
    </source>
</evidence>
<gene>
    <name evidence="1" type="ORF">ALP42_100722</name>
</gene>
<dbReference type="EMBL" id="RBTN01000298">
    <property type="protein sequence ID" value="RMT69918.1"/>
    <property type="molecule type" value="Genomic_DNA"/>
</dbReference>
<evidence type="ECO:0000313" key="2">
    <source>
        <dbReference type="Proteomes" id="UP000268636"/>
    </source>
</evidence>
<accession>A0A0P9VPE5</accession>
<sequence length="123" mass="13717">MRLAHVPKSALEFKTFCGKVSARRYQRLLNLKSRTDIACISSPAWAVDPATLPMVVQMQKAANAATCESYKGDTSPLGKAVNKQCRNRAKAEFEDRQDENPLRDCIKPGNVIDDDVRKCMKGM</sequence>
<name>A0A0P9VPE5_PSESS</name>
<organism evidence="1 2">
    <name type="scientific">Pseudomonas savastanoi pv. nerii</name>
    <dbReference type="NCBI Taxonomy" id="360921"/>
    <lineage>
        <taxon>Bacteria</taxon>
        <taxon>Pseudomonadati</taxon>
        <taxon>Pseudomonadota</taxon>
        <taxon>Gammaproteobacteria</taxon>
        <taxon>Pseudomonadales</taxon>
        <taxon>Pseudomonadaceae</taxon>
        <taxon>Pseudomonas</taxon>
    </lineage>
</organism>
<dbReference type="AlphaFoldDB" id="A0A0P9VPE5"/>
<proteinExistence type="predicted"/>
<protein>
    <submittedName>
        <fullName evidence="1">Uncharacterized protein</fullName>
    </submittedName>
</protein>